<evidence type="ECO:0000313" key="2">
    <source>
        <dbReference type="Proteomes" id="UP000563853"/>
    </source>
</evidence>
<protein>
    <submittedName>
        <fullName evidence="1">Uncharacterized protein</fullName>
    </submittedName>
</protein>
<evidence type="ECO:0000313" key="1">
    <source>
        <dbReference type="EMBL" id="NME42194.1"/>
    </source>
</evidence>
<proteinExistence type="predicted"/>
<gene>
    <name evidence="1" type="ORF">HF863_05365</name>
</gene>
<dbReference type="EMBL" id="JABAFP010000016">
    <property type="protein sequence ID" value="NME42194.1"/>
    <property type="molecule type" value="Genomic_DNA"/>
</dbReference>
<dbReference type="AlphaFoldDB" id="A0A848C103"/>
<name>A0A848C103_9LACO</name>
<sequence length="85" mass="9910">MNKHLLRLDFGDTLRHTNNRGEADEYIVYGSHAHFNSSDDKYSNKNVIPIDKLSEFKNLKLLYDVLWEYIQYTNIKEGTDIDGTG</sequence>
<dbReference type="Proteomes" id="UP000563853">
    <property type="component" value="Unassembled WGS sequence"/>
</dbReference>
<accession>A0A848C103</accession>
<organism evidence="1 2">
    <name type="scientific">Ligilactobacillus agilis</name>
    <dbReference type="NCBI Taxonomy" id="1601"/>
    <lineage>
        <taxon>Bacteria</taxon>
        <taxon>Bacillati</taxon>
        <taxon>Bacillota</taxon>
        <taxon>Bacilli</taxon>
        <taxon>Lactobacillales</taxon>
        <taxon>Lactobacillaceae</taxon>
        <taxon>Ligilactobacillus</taxon>
    </lineage>
</organism>
<reference evidence="1 2" key="1">
    <citation type="submission" date="2020-04" db="EMBL/GenBank/DDBJ databases">
        <authorList>
            <person name="Hitch T.C.A."/>
            <person name="Wylensek D."/>
            <person name="Clavel T."/>
        </authorList>
    </citation>
    <scope>NUCLEOTIDE SEQUENCE [LARGE SCALE GENOMIC DNA]</scope>
    <source>
        <strain evidence="1 2">WCA-389-WT-5H1</strain>
    </source>
</reference>
<comment type="caution">
    <text evidence="1">The sequence shown here is derived from an EMBL/GenBank/DDBJ whole genome shotgun (WGS) entry which is preliminary data.</text>
</comment>